<feature type="compositionally biased region" description="Polar residues" evidence="1">
    <location>
        <begin position="162"/>
        <end position="177"/>
    </location>
</feature>
<feature type="non-terminal residue" evidence="2">
    <location>
        <position position="321"/>
    </location>
</feature>
<gene>
    <name evidence="2" type="ORF">M9458_046270</name>
</gene>
<evidence type="ECO:0000256" key="1">
    <source>
        <dbReference type="SAM" id="MobiDB-lite"/>
    </source>
</evidence>
<dbReference type="Proteomes" id="UP001529510">
    <property type="component" value="Unassembled WGS sequence"/>
</dbReference>
<feature type="region of interest" description="Disordered" evidence="1">
    <location>
        <begin position="36"/>
        <end position="191"/>
    </location>
</feature>
<organism evidence="2 3">
    <name type="scientific">Cirrhinus mrigala</name>
    <name type="common">Mrigala</name>
    <dbReference type="NCBI Taxonomy" id="683832"/>
    <lineage>
        <taxon>Eukaryota</taxon>
        <taxon>Metazoa</taxon>
        <taxon>Chordata</taxon>
        <taxon>Craniata</taxon>
        <taxon>Vertebrata</taxon>
        <taxon>Euteleostomi</taxon>
        <taxon>Actinopterygii</taxon>
        <taxon>Neopterygii</taxon>
        <taxon>Teleostei</taxon>
        <taxon>Ostariophysi</taxon>
        <taxon>Cypriniformes</taxon>
        <taxon>Cyprinidae</taxon>
        <taxon>Labeoninae</taxon>
        <taxon>Labeonini</taxon>
        <taxon>Cirrhinus</taxon>
    </lineage>
</organism>
<evidence type="ECO:0000313" key="2">
    <source>
        <dbReference type="EMBL" id="KAL0158194.1"/>
    </source>
</evidence>
<protein>
    <submittedName>
        <fullName evidence="2">Uncharacterized protein</fullName>
    </submittedName>
</protein>
<accession>A0ABD0N7U8</accession>
<name>A0ABD0N7U8_CIRMR</name>
<feature type="compositionally biased region" description="Low complexity" evidence="1">
    <location>
        <begin position="109"/>
        <end position="121"/>
    </location>
</feature>
<reference evidence="2 3" key="1">
    <citation type="submission" date="2024-05" db="EMBL/GenBank/DDBJ databases">
        <title>Genome sequencing and assembly of Indian major carp, Cirrhinus mrigala (Hamilton, 1822).</title>
        <authorList>
            <person name="Mohindra V."/>
            <person name="Chowdhury L.M."/>
            <person name="Lal K."/>
            <person name="Jena J.K."/>
        </authorList>
    </citation>
    <scope>NUCLEOTIDE SEQUENCE [LARGE SCALE GENOMIC DNA]</scope>
    <source>
        <strain evidence="2">CM1030</strain>
        <tissue evidence="2">Blood</tissue>
    </source>
</reference>
<comment type="caution">
    <text evidence="2">The sequence shown here is derived from an EMBL/GenBank/DDBJ whole genome shotgun (WGS) entry which is preliminary data.</text>
</comment>
<feature type="compositionally biased region" description="Polar residues" evidence="1">
    <location>
        <begin position="93"/>
        <end position="108"/>
    </location>
</feature>
<proteinExistence type="predicted"/>
<feature type="compositionally biased region" description="Polar residues" evidence="1">
    <location>
        <begin position="62"/>
        <end position="76"/>
    </location>
</feature>
<keyword evidence="3" id="KW-1185">Reference proteome</keyword>
<evidence type="ECO:0000313" key="3">
    <source>
        <dbReference type="Proteomes" id="UP001529510"/>
    </source>
</evidence>
<dbReference type="AlphaFoldDB" id="A0ABD0N7U8"/>
<dbReference type="EMBL" id="JAMKFB020000023">
    <property type="protein sequence ID" value="KAL0158194.1"/>
    <property type="molecule type" value="Genomic_DNA"/>
</dbReference>
<sequence>MRAQRRKTGSVRTEGTMVDIEIRMDSAISTGVSVASDPFSSGLEGVDEDNYGYVLPTERGSRSTVPHSRTSRNSKSALPPPKTEVQEYELMNKQPSRLSASPTDSTDGSSALSNPSSIASPYTCSVLPQKRETDSTQTELSEKGASVPEGDSIESAACENSLVATVTCTDENQSDSSPVEEEPPTEPRPQEAVVEYEYMDIRIDINQQNSPASSPDEVESDRREAIYQNVNAIRKENEDSDLTARRSEYVDMEASGRTGSEDRVQAEYQNFPVKGRPAVGEEPQKTGLRSYIKVCAGVEAQNTSFDNPDYWHSRLFHKQDT</sequence>